<sequence length="596" mass="68024">MAKILIVDDVPANIKVPCRLLKEYHQLMVASNGEKASFISTGITTRVKSRILLTHKGYWLKIKFQNYIYKGIFFMARNQFSGPATFFQDRRLPVKATPAGYSALIDYFDLRVPLPRTLFAIGDRHRTIQEQGWHILTPRHTPSPDIQSHLKFAIKYEGLDLAVLKRLFQATGPKPIEAMVKSRPTGSYARRSWFLYEWLLGEELNLPDARTGRYVSVVDPNMQFAMQGKGSPRHRVRNNLPGTSAFCPMVFCTQVLQEFMDQKLKQKTLEIIDDVPRDILARSSVFLLLKDSKASYAIEGEGPSHDRVQRWARAIGEAGQNDLDQDELVRLQKIVIGDSRFVDLGLRTGEGFVGEHDRNTGEPIPVHISAKADDLPELVQGLIEFEHSSGLELDPVVAAAVLAFGFVYIHPFEDGNGRLHRYLMHHVLSSRGFNPPGLVFPVSAVILERIEEYRKVLEDYSARLMPAIEWKPTDKGNVQVLNDTADFYRYFDATPHAEFLYDCVRRTIEKDLPEEALFLRRYDQFKARVQSLVDMPENTLNLLFRFLRQNQGKLSKRARSKEFNALTDDEVQSIEEIFQENAGNASPTLKRRAQDG</sequence>
<organism evidence="4 5">
    <name type="scientific">Desulfonatronospira thiodismutans ASO3-1</name>
    <dbReference type="NCBI Taxonomy" id="555779"/>
    <lineage>
        <taxon>Bacteria</taxon>
        <taxon>Pseudomonadati</taxon>
        <taxon>Thermodesulfobacteriota</taxon>
        <taxon>Desulfovibrionia</taxon>
        <taxon>Desulfovibrionales</taxon>
        <taxon>Desulfonatronovibrionaceae</taxon>
        <taxon>Desulfonatronospira</taxon>
    </lineage>
</organism>
<dbReference type="PROSITE" id="PS51459">
    <property type="entry name" value="FIDO"/>
    <property type="match status" value="1"/>
</dbReference>
<proteinExistence type="predicted"/>
<feature type="binding site" evidence="2">
    <location>
        <begin position="414"/>
        <end position="421"/>
    </location>
    <ligand>
        <name>ATP</name>
        <dbReference type="ChEBI" id="CHEBI:30616"/>
    </ligand>
</feature>
<dbReference type="PANTHER" id="PTHR13504:SF38">
    <property type="entry name" value="FIDO DOMAIN-CONTAINING PROTEIN"/>
    <property type="match status" value="1"/>
</dbReference>
<protein>
    <submittedName>
        <fullName evidence="4">Filamentation induced by cAMP protein Fic</fullName>
    </submittedName>
</protein>
<accession>D6SLN7</accession>
<gene>
    <name evidence="4" type="ORF">Dthio_PD3026</name>
</gene>
<dbReference type="PANTHER" id="PTHR13504">
    <property type="entry name" value="FIDO DOMAIN-CONTAINING PROTEIN DDB_G0283145"/>
    <property type="match status" value="1"/>
</dbReference>
<dbReference type="AlphaFoldDB" id="D6SLN7"/>
<dbReference type="Gene3D" id="1.10.3290.10">
    <property type="entry name" value="Fido-like domain"/>
    <property type="match status" value="1"/>
</dbReference>
<keyword evidence="2" id="KW-0067">ATP-binding</keyword>
<dbReference type="InterPro" id="IPR036597">
    <property type="entry name" value="Fido-like_dom_sf"/>
</dbReference>
<evidence type="ECO:0000256" key="2">
    <source>
        <dbReference type="PIRSR" id="PIRSR640198-2"/>
    </source>
</evidence>
<feature type="domain" description="Fido" evidence="3">
    <location>
        <begin position="323"/>
        <end position="473"/>
    </location>
</feature>
<dbReference type="SUPFAM" id="SSF140931">
    <property type="entry name" value="Fic-like"/>
    <property type="match status" value="1"/>
</dbReference>
<dbReference type="Pfam" id="PF02661">
    <property type="entry name" value="Fic"/>
    <property type="match status" value="1"/>
</dbReference>
<evidence type="ECO:0000259" key="3">
    <source>
        <dbReference type="PROSITE" id="PS51459"/>
    </source>
</evidence>
<feature type="active site" evidence="1">
    <location>
        <position position="410"/>
    </location>
</feature>
<dbReference type="Proteomes" id="UP000005496">
    <property type="component" value="Unassembled WGS sequence"/>
</dbReference>
<dbReference type="EMBL" id="ACJN02000001">
    <property type="protein sequence ID" value="EFI35598.1"/>
    <property type="molecule type" value="Genomic_DNA"/>
</dbReference>
<comment type="caution">
    <text evidence="4">The sequence shown here is derived from an EMBL/GenBank/DDBJ whole genome shotgun (WGS) entry which is preliminary data.</text>
</comment>
<dbReference type="GO" id="GO:0005524">
    <property type="term" value="F:ATP binding"/>
    <property type="evidence" value="ECO:0007669"/>
    <property type="project" value="UniProtKB-KW"/>
</dbReference>
<keyword evidence="2" id="KW-0547">Nucleotide-binding</keyword>
<evidence type="ECO:0000313" key="5">
    <source>
        <dbReference type="Proteomes" id="UP000005496"/>
    </source>
</evidence>
<reference evidence="4" key="1">
    <citation type="submission" date="2010-05" db="EMBL/GenBank/DDBJ databases">
        <title>The draft genome of Desulfonatronospira thiodismutans ASO3-1.</title>
        <authorList>
            <consortium name="US DOE Joint Genome Institute (JGI-PGF)"/>
            <person name="Lucas S."/>
            <person name="Copeland A."/>
            <person name="Lapidus A."/>
            <person name="Cheng J.-F."/>
            <person name="Bruce D."/>
            <person name="Goodwin L."/>
            <person name="Pitluck S."/>
            <person name="Chertkov O."/>
            <person name="Brettin T."/>
            <person name="Detter J.C."/>
            <person name="Han C."/>
            <person name="Land M.L."/>
            <person name="Hauser L."/>
            <person name="Kyrpides N."/>
            <person name="Mikhailova N."/>
            <person name="Muyzer G."/>
            <person name="Woyke T."/>
        </authorList>
    </citation>
    <scope>NUCLEOTIDE SEQUENCE [LARGE SCALE GENOMIC DNA]</scope>
    <source>
        <strain evidence="4">ASO3-1</strain>
    </source>
</reference>
<keyword evidence="5" id="KW-1185">Reference proteome</keyword>
<dbReference type="eggNOG" id="COG3177">
    <property type="taxonomic scope" value="Bacteria"/>
</dbReference>
<dbReference type="InterPro" id="IPR003812">
    <property type="entry name" value="Fido"/>
</dbReference>
<name>D6SLN7_9BACT</name>
<dbReference type="InterPro" id="IPR040198">
    <property type="entry name" value="Fido_containing"/>
</dbReference>
<evidence type="ECO:0000313" key="4">
    <source>
        <dbReference type="EMBL" id="EFI35598.1"/>
    </source>
</evidence>
<evidence type="ECO:0000256" key="1">
    <source>
        <dbReference type="PIRSR" id="PIRSR640198-1"/>
    </source>
</evidence>